<name>A0A3A3GL93_PANTH</name>
<dbReference type="GO" id="GO:0031071">
    <property type="term" value="F:cysteine desulfurase activity"/>
    <property type="evidence" value="ECO:0007669"/>
    <property type="project" value="UniProtKB-ARBA"/>
</dbReference>
<dbReference type="PIRSF" id="PIRSF005572">
    <property type="entry name" value="NifS"/>
    <property type="match status" value="1"/>
</dbReference>
<evidence type="ECO:0000256" key="4">
    <source>
        <dbReference type="ARBA" id="ARBA00022898"/>
    </source>
</evidence>
<evidence type="ECO:0000256" key="6">
    <source>
        <dbReference type="ARBA" id="ARBA00023014"/>
    </source>
</evidence>
<feature type="domain" description="Aminotransferase class V" evidence="8">
    <location>
        <begin position="4"/>
        <end position="369"/>
    </location>
</feature>
<evidence type="ECO:0000256" key="1">
    <source>
        <dbReference type="ARBA" id="ARBA00001933"/>
    </source>
</evidence>
<protein>
    <submittedName>
        <fullName evidence="9">Cysteine desulfurase</fullName>
    </submittedName>
</protein>
<keyword evidence="3" id="KW-0479">Metal-binding</keyword>
<dbReference type="Proteomes" id="UP000266177">
    <property type="component" value="Unassembled WGS sequence"/>
</dbReference>
<accession>A0A3A3GL93</accession>
<evidence type="ECO:0000256" key="7">
    <source>
        <dbReference type="RuleBase" id="RU004504"/>
    </source>
</evidence>
<dbReference type="AlphaFoldDB" id="A0A3A3GL93"/>
<keyword evidence="4" id="KW-0663">Pyridoxal phosphate</keyword>
<comment type="cofactor">
    <cofactor evidence="1 7">
        <name>pyridoxal 5'-phosphate</name>
        <dbReference type="ChEBI" id="CHEBI:597326"/>
    </cofactor>
</comment>
<dbReference type="InterPro" id="IPR015422">
    <property type="entry name" value="PyrdxlP-dep_Trfase_small"/>
</dbReference>
<evidence type="ECO:0000313" key="10">
    <source>
        <dbReference type="Proteomes" id="UP000266177"/>
    </source>
</evidence>
<dbReference type="RefSeq" id="WP_119792334.1">
    <property type="nucleotide sequence ID" value="NZ_QYZD01000004.1"/>
</dbReference>
<comment type="similarity">
    <text evidence="2">Belongs to the class-V pyridoxal-phosphate-dependent aminotransferase family. NifS/IscS subfamily.</text>
</comment>
<evidence type="ECO:0000313" key="9">
    <source>
        <dbReference type="EMBL" id="RJG25301.1"/>
    </source>
</evidence>
<evidence type="ECO:0000259" key="8">
    <source>
        <dbReference type="Pfam" id="PF00266"/>
    </source>
</evidence>
<keyword evidence="5" id="KW-0408">Iron</keyword>
<evidence type="ECO:0000256" key="2">
    <source>
        <dbReference type="ARBA" id="ARBA00006490"/>
    </source>
</evidence>
<dbReference type="InterPro" id="IPR016454">
    <property type="entry name" value="Cysteine_dSase"/>
</dbReference>
<dbReference type="OrthoDB" id="9808002at2"/>
<evidence type="ECO:0000256" key="5">
    <source>
        <dbReference type="ARBA" id="ARBA00023004"/>
    </source>
</evidence>
<dbReference type="Pfam" id="PF00266">
    <property type="entry name" value="Aminotran_5"/>
    <property type="match status" value="1"/>
</dbReference>
<keyword evidence="6" id="KW-0411">Iron-sulfur</keyword>
<dbReference type="InterPro" id="IPR020578">
    <property type="entry name" value="Aminotrans_V_PyrdxlP_BS"/>
</dbReference>
<dbReference type="Gene3D" id="3.40.640.10">
    <property type="entry name" value="Type I PLP-dependent aspartate aminotransferase-like (Major domain)"/>
    <property type="match status" value="1"/>
</dbReference>
<dbReference type="EMBL" id="QYZD01000004">
    <property type="protein sequence ID" value="RJG25301.1"/>
    <property type="molecule type" value="Genomic_DNA"/>
</dbReference>
<evidence type="ECO:0000256" key="3">
    <source>
        <dbReference type="ARBA" id="ARBA00022723"/>
    </source>
</evidence>
<dbReference type="PANTHER" id="PTHR11601:SF50">
    <property type="entry name" value="CYSTEINE DESULFURASE ISCS 2-RELATED"/>
    <property type="match status" value="1"/>
</dbReference>
<gene>
    <name evidence="9" type="ORF">DQX05_07615</name>
</gene>
<dbReference type="Gene3D" id="3.90.1150.10">
    <property type="entry name" value="Aspartate Aminotransferase, domain 1"/>
    <property type="match status" value="1"/>
</dbReference>
<reference evidence="9 10" key="1">
    <citation type="submission" date="2018-09" db="EMBL/GenBank/DDBJ databases">
        <title>Paenibacillus SK2017-BO5.</title>
        <authorList>
            <person name="Piskunova J.V."/>
            <person name="Dubiley S.A."/>
            <person name="Severinov K.V."/>
        </authorList>
    </citation>
    <scope>NUCLEOTIDE SEQUENCE [LARGE SCALE GENOMIC DNA]</scope>
    <source>
        <strain evidence="9 10">BO5</strain>
    </source>
</reference>
<dbReference type="SUPFAM" id="SSF53383">
    <property type="entry name" value="PLP-dependent transferases"/>
    <property type="match status" value="1"/>
</dbReference>
<dbReference type="GO" id="GO:0046872">
    <property type="term" value="F:metal ion binding"/>
    <property type="evidence" value="ECO:0007669"/>
    <property type="project" value="UniProtKB-KW"/>
</dbReference>
<dbReference type="InterPro" id="IPR015424">
    <property type="entry name" value="PyrdxlP-dep_Trfase"/>
</dbReference>
<dbReference type="InterPro" id="IPR015421">
    <property type="entry name" value="PyrdxlP-dep_Trfase_major"/>
</dbReference>
<dbReference type="GO" id="GO:0051536">
    <property type="term" value="F:iron-sulfur cluster binding"/>
    <property type="evidence" value="ECO:0007669"/>
    <property type="project" value="UniProtKB-KW"/>
</dbReference>
<dbReference type="InterPro" id="IPR000192">
    <property type="entry name" value="Aminotrans_V_dom"/>
</dbReference>
<organism evidence="9 10">
    <name type="scientific">Paenibacillus thiaminolyticus</name>
    <name type="common">Bacillus thiaminolyticus</name>
    <dbReference type="NCBI Taxonomy" id="49283"/>
    <lineage>
        <taxon>Bacteria</taxon>
        <taxon>Bacillati</taxon>
        <taxon>Bacillota</taxon>
        <taxon>Bacilli</taxon>
        <taxon>Bacillales</taxon>
        <taxon>Paenibacillaceae</taxon>
        <taxon>Paenibacillus</taxon>
    </lineage>
</organism>
<dbReference type="PROSITE" id="PS00595">
    <property type="entry name" value="AA_TRANSFER_CLASS_5"/>
    <property type="match status" value="1"/>
</dbReference>
<dbReference type="PANTHER" id="PTHR11601">
    <property type="entry name" value="CYSTEINE DESULFURYLASE FAMILY MEMBER"/>
    <property type="match status" value="1"/>
</dbReference>
<proteinExistence type="inferred from homology"/>
<comment type="caution">
    <text evidence="9">The sequence shown here is derived from an EMBL/GenBank/DDBJ whole genome shotgun (WGS) entry which is preliminary data.</text>
</comment>
<dbReference type="Gene3D" id="1.10.260.50">
    <property type="match status" value="1"/>
</dbReference>
<dbReference type="FunFam" id="3.40.640.10:FF:000084">
    <property type="entry name" value="IscS-like cysteine desulfurase"/>
    <property type="match status" value="1"/>
</dbReference>
<sequence>MEKIYFDYCASAPLHPGVSQVLVETSRNVFANPSSVHETGLEASQLVEDCRQKIADLLNVNMEEVIFTSGATESNNLALFGVCRAMQKKTSKPVHVITSHIEHPSVYNCCQQLEQEGIEVTYIPVDSNGIVDVSDIERAIKDNTALISIMHINNETGAIQPVHEIGTMLKNKREDIYFHVDGVQGLGKADLHLDHIDLYTLSGHKIGGPKGVGALIIKNKVDIVPLFYGGNQEFGLRSGTLNVPSIAALAEAIKIAVLEIEERKRQLNSLHFLLRSKLLTIPNIFINSPQASKCAPHILNFSFPGIPSAVTISILGKQGIIASSQSACASKGDKISRVLMAATNDSDIASSSVRISIHEEVTRPEMEYLISSIVKMSDFTASKGKMLTLL</sequence>